<dbReference type="AlphaFoldDB" id="A0A368W4A0"/>
<dbReference type="EMBL" id="QPJD01000003">
    <property type="protein sequence ID" value="RCW50259.1"/>
    <property type="molecule type" value="Genomic_DNA"/>
</dbReference>
<dbReference type="GO" id="GO:0016740">
    <property type="term" value="F:transferase activity"/>
    <property type="evidence" value="ECO:0007669"/>
    <property type="project" value="UniProtKB-KW"/>
</dbReference>
<dbReference type="InterPro" id="IPR029044">
    <property type="entry name" value="Nucleotide-diphossugar_trans"/>
</dbReference>
<dbReference type="InterPro" id="IPR005908">
    <property type="entry name" value="G1P_thy_trans_l"/>
</dbReference>
<dbReference type="Pfam" id="PF00483">
    <property type="entry name" value="NTP_transferase"/>
    <property type="match status" value="1"/>
</dbReference>
<dbReference type="RefSeq" id="WP_114379100.1">
    <property type="nucleotide sequence ID" value="NZ_QPJD01000003.1"/>
</dbReference>
<dbReference type="CDD" id="cd04189">
    <property type="entry name" value="G1P_TT_long"/>
    <property type="match status" value="1"/>
</dbReference>
<comment type="caution">
    <text evidence="2">The sequence shown here is derived from an EMBL/GenBank/DDBJ whole genome shotgun (WGS) entry which is preliminary data.</text>
</comment>
<proteinExistence type="predicted"/>
<evidence type="ECO:0000313" key="3">
    <source>
        <dbReference type="Proteomes" id="UP000252415"/>
    </source>
</evidence>
<dbReference type="InterPro" id="IPR005835">
    <property type="entry name" value="NTP_transferase_dom"/>
</dbReference>
<dbReference type="Gene3D" id="3.90.550.10">
    <property type="entry name" value="Spore Coat Polysaccharide Biosynthesis Protein SpsA, Chain A"/>
    <property type="match status" value="1"/>
</dbReference>
<dbReference type="Proteomes" id="UP000252415">
    <property type="component" value="Unassembled WGS sequence"/>
</dbReference>
<dbReference type="SUPFAM" id="SSF53448">
    <property type="entry name" value="Nucleotide-diphospho-sugar transferases"/>
    <property type="match status" value="1"/>
</dbReference>
<keyword evidence="3" id="KW-1185">Reference proteome</keyword>
<keyword evidence="2" id="KW-0808">Transferase</keyword>
<dbReference type="PANTHER" id="PTHR42883:SF2">
    <property type="entry name" value="THYMIDYLYLTRANSFERASE"/>
    <property type="match status" value="1"/>
</dbReference>
<accession>A0A368W4A0</accession>
<name>A0A368W4A0_9BACL</name>
<dbReference type="PANTHER" id="PTHR42883">
    <property type="entry name" value="GLUCOSE-1-PHOSPHATE THYMIDYLTRANSFERASE"/>
    <property type="match status" value="1"/>
</dbReference>
<reference evidence="2 3" key="1">
    <citation type="submission" date="2018-07" db="EMBL/GenBank/DDBJ databases">
        <title>Genomic Encyclopedia of Type Strains, Phase III (KMG-III): the genomes of soil and plant-associated and newly described type strains.</title>
        <authorList>
            <person name="Whitman W."/>
        </authorList>
    </citation>
    <scope>NUCLEOTIDE SEQUENCE [LARGE SCALE GENOMIC DNA]</scope>
    <source>
        <strain evidence="2 3">CECT 7506</strain>
    </source>
</reference>
<evidence type="ECO:0000259" key="1">
    <source>
        <dbReference type="Pfam" id="PF00483"/>
    </source>
</evidence>
<evidence type="ECO:0000313" key="2">
    <source>
        <dbReference type="EMBL" id="RCW50259.1"/>
    </source>
</evidence>
<sequence length="330" mass="36275">MKGLILCAGKGTRLHPITLKHPKTLMPVANTPLLQTCIEKLVEQGIVEIGIVIHPTQEFEIREQFGNGESRGVSITYIYQTEAKGISDAVKQAQSYIGEDAFLLLLGDNLISEPLTELKIDVEERGSHGSLLLAEVENPQDYGISEVLDGHIVRLEEKPQNPKSNLAVLGAYALTRSIFLAVKDIKPSARGEYEITDAIQWLVDHNYPVTYHITEKLNMDVGTVDRWLEANRRTLDEMDNDGTIHETAILENCTIIKPVSIDQGCVLKDSVIGPYVSIGAGSHIEGCRIENSIILNGVHLKHLSNTLKDTVIGFQSVMAGIHPRGDGSDQ</sequence>
<dbReference type="Gene3D" id="2.160.10.10">
    <property type="entry name" value="Hexapeptide repeat proteins"/>
    <property type="match status" value="1"/>
</dbReference>
<feature type="domain" description="Nucleotidyl transferase" evidence="1">
    <location>
        <begin position="2"/>
        <end position="236"/>
    </location>
</feature>
<organism evidence="2 3">
    <name type="scientific">Paenibacillus prosopidis</name>
    <dbReference type="NCBI Taxonomy" id="630520"/>
    <lineage>
        <taxon>Bacteria</taxon>
        <taxon>Bacillati</taxon>
        <taxon>Bacillota</taxon>
        <taxon>Bacilli</taxon>
        <taxon>Bacillales</taxon>
        <taxon>Paenibacillaceae</taxon>
        <taxon>Paenibacillus</taxon>
    </lineage>
</organism>
<gene>
    <name evidence="2" type="ORF">DFP97_103277</name>
</gene>
<protein>
    <submittedName>
        <fullName evidence="2">Glucose-1-phosphate thymidylyltransferase</fullName>
    </submittedName>
</protein>
<dbReference type="OrthoDB" id="9803871at2"/>